<dbReference type="EMBL" id="JBJURJ010000002">
    <property type="protein sequence ID" value="MFM9327325.1"/>
    <property type="molecule type" value="Genomic_DNA"/>
</dbReference>
<reference evidence="1" key="1">
    <citation type="submission" date="2024-12" db="EMBL/GenBank/DDBJ databases">
        <authorList>
            <person name="Wu N."/>
        </authorList>
    </citation>
    <scope>NUCLEOTIDE SEQUENCE</scope>
    <source>
        <strain evidence="1">P15</strain>
    </source>
</reference>
<proteinExistence type="predicted"/>
<dbReference type="Proteomes" id="UP001631969">
    <property type="component" value="Unassembled WGS sequence"/>
</dbReference>
<organism evidence="1 2">
    <name type="scientific">Paenibacillus mesotrionivorans</name>
    <dbReference type="NCBI Taxonomy" id="3160968"/>
    <lineage>
        <taxon>Bacteria</taxon>
        <taxon>Bacillati</taxon>
        <taxon>Bacillota</taxon>
        <taxon>Bacilli</taxon>
        <taxon>Bacillales</taxon>
        <taxon>Paenibacillaceae</taxon>
        <taxon>Paenibacillus</taxon>
    </lineage>
</organism>
<evidence type="ECO:0000313" key="2">
    <source>
        <dbReference type="Proteomes" id="UP001631969"/>
    </source>
</evidence>
<dbReference type="EC" id="4.2.1.51" evidence="1"/>
<comment type="caution">
    <text evidence="1">The sequence shown here is derived from an EMBL/GenBank/DDBJ whole genome shotgun (WGS) entry which is preliminary data.</text>
</comment>
<name>A0ACC7NTH0_9BACL</name>
<protein>
    <submittedName>
        <fullName evidence="1">Prephenate dehydratase</fullName>
        <ecNumber evidence="1">4.2.1.51</ecNumber>
    </submittedName>
</protein>
<sequence length="296" mass="33132">MKRIGYLGPEGTVSHESAALFFQGEQHAFFPFKLVADIFAAAVDGSIDYGVVPIENTIEGSVRMHVDSLVQEDSPPIRAEWTYPSRQNLIGHGDELLLKNGGGPDYARIRKIFSKDVAIAQCHRFLNAHMPDVEFEYVNSTAHGIRLVKENPGKGWAAIGTKHGSRMYDLALLAENITDHHNNYTRFVLIGRDKPELQPSDNWKTTILVTLPEDFPGALHQVLSAFAWRRINLTKIESRPTKLKLGSYYFYIDVEGTTESVLLPAALEEIEALGCMVRVLGSYPSYPYEILKEVQA</sequence>
<keyword evidence="2" id="KW-1185">Reference proteome</keyword>
<accession>A0ACC7NTH0</accession>
<evidence type="ECO:0000313" key="1">
    <source>
        <dbReference type="EMBL" id="MFM9327325.1"/>
    </source>
</evidence>
<keyword evidence="1" id="KW-0456">Lyase</keyword>
<gene>
    <name evidence="1" type="primary">pheA</name>
    <name evidence="1" type="ORF">ACI1P1_03330</name>
</gene>